<proteinExistence type="predicted"/>
<comment type="caution">
    <text evidence="1">The sequence shown here is derived from an EMBL/GenBank/DDBJ whole genome shotgun (WGS) entry which is preliminary data.</text>
</comment>
<organism evidence="1 2">
    <name type="scientific">Carnegiea gigantea</name>
    <dbReference type="NCBI Taxonomy" id="171969"/>
    <lineage>
        <taxon>Eukaryota</taxon>
        <taxon>Viridiplantae</taxon>
        <taxon>Streptophyta</taxon>
        <taxon>Embryophyta</taxon>
        <taxon>Tracheophyta</taxon>
        <taxon>Spermatophyta</taxon>
        <taxon>Magnoliopsida</taxon>
        <taxon>eudicotyledons</taxon>
        <taxon>Gunneridae</taxon>
        <taxon>Pentapetalae</taxon>
        <taxon>Caryophyllales</taxon>
        <taxon>Cactineae</taxon>
        <taxon>Cactaceae</taxon>
        <taxon>Cactoideae</taxon>
        <taxon>Echinocereeae</taxon>
        <taxon>Carnegiea</taxon>
    </lineage>
</organism>
<keyword evidence="2" id="KW-1185">Reference proteome</keyword>
<sequence length="160" mass="17732">MDSMISTNYKNKRVYSVTRNEFSSEDSGWSLYIKDSVASSNMKDASLSSGSEFSSMFSDAGSLPKKIYAGDGYATSTRSISKRRKTEETFVDDDLEDTASSPICNSEVYDLEKLLVKVRGNGYDLNMLKDVDQLSEYDNTASSQVQYCGSAGILSHLRNE</sequence>
<dbReference type="GO" id="GO:0010089">
    <property type="term" value="P:xylem development"/>
    <property type="evidence" value="ECO:0007669"/>
    <property type="project" value="InterPro"/>
</dbReference>
<evidence type="ECO:0000313" key="2">
    <source>
        <dbReference type="Proteomes" id="UP001153076"/>
    </source>
</evidence>
<accession>A0A9Q1K351</accession>
<dbReference type="InterPro" id="IPR039280">
    <property type="entry name" value="VUP"/>
</dbReference>
<dbReference type="AlphaFoldDB" id="A0A9Q1K351"/>
<protein>
    <submittedName>
        <fullName evidence="1">Uncharacterized protein</fullName>
    </submittedName>
</protein>
<name>A0A9Q1K351_9CARY</name>
<dbReference type="OrthoDB" id="779856at2759"/>
<reference evidence="1" key="1">
    <citation type="submission" date="2022-04" db="EMBL/GenBank/DDBJ databases">
        <title>Carnegiea gigantea Genome sequencing and assembly v2.</title>
        <authorList>
            <person name="Copetti D."/>
            <person name="Sanderson M.J."/>
            <person name="Burquez A."/>
            <person name="Wojciechowski M.F."/>
        </authorList>
    </citation>
    <scope>NUCLEOTIDE SEQUENCE</scope>
    <source>
        <strain evidence="1">SGP5-SGP5p</strain>
        <tissue evidence="1">Aerial part</tissue>
    </source>
</reference>
<evidence type="ECO:0000313" key="1">
    <source>
        <dbReference type="EMBL" id="KAJ8435920.1"/>
    </source>
</evidence>
<dbReference type="Proteomes" id="UP001153076">
    <property type="component" value="Unassembled WGS sequence"/>
</dbReference>
<dbReference type="PANTHER" id="PTHR33974:SF25">
    <property type="entry name" value="SMALL PHOSPHATASE-LIKE PROTEIN 2, PUTATIVE-RELATED"/>
    <property type="match status" value="1"/>
</dbReference>
<dbReference type="EMBL" id="JAKOGI010000375">
    <property type="protein sequence ID" value="KAJ8435920.1"/>
    <property type="molecule type" value="Genomic_DNA"/>
</dbReference>
<dbReference type="PANTHER" id="PTHR33974">
    <property type="entry name" value="VASCULAR-RELATED UNKNOWN PROTEIN 1-RELATED"/>
    <property type="match status" value="1"/>
</dbReference>
<gene>
    <name evidence="1" type="ORF">Cgig2_013267</name>
</gene>